<reference evidence="2 3" key="1">
    <citation type="submission" date="2019-03" db="EMBL/GenBank/DDBJ databases">
        <title>Pragia sp. nov. isolated from the gut tract of Carduelis flavirostris.</title>
        <authorList>
            <person name="Ge Y."/>
        </authorList>
    </citation>
    <scope>NUCLEOTIDE SEQUENCE [LARGE SCALE GENOMIC DNA]</scope>
    <source>
        <strain evidence="2 3">CF-458</strain>
    </source>
</reference>
<keyword evidence="3" id="KW-1185">Reference proteome</keyword>
<evidence type="ECO:0000313" key="3">
    <source>
        <dbReference type="Proteomes" id="UP000293154"/>
    </source>
</evidence>
<dbReference type="AlphaFoldDB" id="A0A411WH20"/>
<dbReference type="InterPro" id="IPR036388">
    <property type="entry name" value="WH-like_DNA-bd_sf"/>
</dbReference>
<name>A0A411WH20_9GAMM</name>
<dbReference type="Pfam" id="PF01047">
    <property type="entry name" value="MarR"/>
    <property type="match status" value="1"/>
</dbReference>
<dbReference type="SUPFAM" id="SSF46785">
    <property type="entry name" value="Winged helix' DNA-binding domain"/>
    <property type="match status" value="1"/>
</dbReference>
<dbReference type="OrthoDB" id="120080at2"/>
<dbReference type="SMART" id="SM00347">
    <property type="entry name" value="HTH_MARR"/>
    <property type="match status" value="1"/>
</dbReference>
<dbReference type="GO" id="GO:0003700">
    <property type="term" value="F:DNA-binding transcription factor activity"/>
    <property type="evidence" value="ECO:0007669"/>
    <property type="project" value="InterPro"/>
</dbReference>
<protein>
    <submittedName>
        <fullName evidence="2">MarR family transcriptional regulator</fullName>
    </submittedName>
</protein>
<feature type="domain" description="HTH marR-type" evidence="1">
    <location>
        <begin position="8"/>
        <end position="139"/>
    </location>
</feature>
<organism evidence="2 3">
    <name type="scientific">Limnobaculum zhutongyuii</name>
    <dbReference type="NCBI Taxonomy" id="2498113"/>
    <lineage>
        <taxon>Bacteria</taxon>
        <taxon>Pseudomonadati</taxon>
        <taxon>Pseudomonadota</taxon>
        <taxon>Gammaproteobacteria</taxon>
        <taxon>Enterobacterales</taxon>
        <taxon>Budviciaceae</taxon>
        <taxon>Limnobaculum</taxon>
    </lineage>
</organism>
<evidence type="ECO:0000313" key="2">
    <source>
        <dbReference type="EMBL" id="QBH95522.1"/>
    </source>
</evidence>
<dbReference type="Proteomes" id="UP000293154">
    <property type="component" value="Chromosome"/>
</dbReference>
<evidence type="ECO:0000259" key="1">
    <source>
        <dbReference type="PROSITE" id="PS50995"/>
    </source>
</evidence>
<accession>A0A411WH20</accession>
<dbReference type="KEGG" id="prag:EKN56_03350"/>
<sequence length="139" mass="15642">MQTVLPQDPCLCIRMRRAAQRITDYYDKTLLSSGISVNQYSLLINIARLGECGTGELAEKVGLEKSTLVRTLKPLLMAELIADASPTESRKRRLSLTPKGEHTLQQAIPLWQQAQNKFKQQLGEEYQSLMGFFNTANTL</sequence>
<dbReference type="EMBL" id="CP034752">
    <property type="protein sequence ID" value="QBH95522.1"/>
    <property type="molecule type" value="Genomic_DNA"/>
</dbReference>
<dbReference type="PANTHER" id="PTHR33164">
    <property type="entry name" value="TRANSCRIPTIONAL REGULATOR, MARR FAMILY"/>
    <property type="match status" value="1"/>
</dbReference>
<dbReference type="InterPro" id="IPR000835">
    <property type="entry name" value="HTH_MarR-typ"/>
</dbReference>
<dbReference type="PROSITE" id="PS50995">
    <property type="entry name" value="HTH_MARR_2"/>
    <property type="match status" value="1"/>
</dbReference>
<dbReference type="PANTHER" id="PTHR33164:SF105">
    <property type="entry name" value="TRANSCRIPTIONAL REPRESSOR PROTEIN-RELATED"/>
    <property type="match status" value="1"/>
</dbReference>
<proteinExistence type="predicted"/>
<dbReference type="InterPro" id="IPR036390">
    <property type="entry name" value="WH_DNA-bd_sf"/>
</dbReference>
<dbReference type="Gene3D" id="1.10.10.10">
    <property type="entry name" value="Winged helix-like DNA-binding domain superfamily/Winged helix DNA-binding domain"/>
    <property type="match status" value="1"/>
</dbReference>
<gene>
    <name evidence="2" type="ORF">EKN56_03350</name>
</gene>
<dbReference type="RefSeq" id="WP_130590513.1">
    <property type="nucleotide sequence ID" value="NZ_CP034752.1"/>
</dbReference>
<dbReference type="GO" id="GO:0006950">
    <property type="term" value="P:response to stress"/>
    <property type="evidence" value="ECO:0007669"/>
    <property type="project" value="TreeGrafter"/>
</dbReference>
<dbReference type="InterPro" id="IPR039422">
    <property type="entry name" value="MarR/SlyA-like"/>
</dbReference>